<comment type="caution">
    <text evidence="2">The sequence shown here is derived from an EMBL/GenBank/DDBJ whole genome shotgun (WGS) entry which is preliminary data.</text>
</comment>
<dbReference type="Gene3D" id="3.40.50.720">
    <property type="entry name" value="NAD(P)-binding Rossmann-like Domain"/>
    <property type="match status" value="1"/>
</dbReference>
<accession>A0ABW6W757</accession>
<dbReference type="InterPro" id="IPR036291">
    <property type="entry name" value="NAD(P)-bd_dom_sf"/>
</dbReference>
<evidence type="ECO:0000259" key="1">
    <source>
        <dbReference type="Pfam" id="PF01370"/>
    </source>
</evidence>
<dbReference type="InterPro" id="IPR001509">
    <property type="entry name" value="Epimerase_deHydtase"/>
</dbReference>
<evidence type="ECO:0000313" key="3">
    <source>
        <dbReference type="Proteomes" id="UP001602245"/>
    </source>
</evidence>
<evidence type="ECO:0000313" key="2">
    <source>
        <dbReference type="EMBL" id="MFF5289132.1"/>
    </source>
</evidence>
<dbReference type="Pfam" id="PF01370">
    <property type="entry name" value="Epimerase"/>
    <property type="match status" value="1"/>
</dbReference>
<organism evidence="2 3">
    <name type="scientific">Paractinoplanes globisporus</name>
    <dbReference type="NCBI Taxonomy" id="113565"/>
    <lineage>
        <taxon>Bacteria</taxon>
        <taxon>Bacillati</taxon>
        <taxon>Actinomycetota</taxon>
        <taxon>Actinomycetes</taxon>
        <taxon>Micromonosporales</taxon>
        <taxon>Micromonosporaceae</taxon>
        <taxon>Paractinoplanes</taxon>
    </lineage>
</organism>
<dbReference type="InterPro" id="IPR050177">
    <property type="entry name" value="Lipid_A_modif_metabolic_enz"/>
</dbReference>
<proteinExistence type="predicted"/>
<name>A0ABW6W757_9ACTN</name>
<reference evidence="2 3" key="1">
    <citation type="submission" date="2024-10" db="EMBL/GenBank/DDBJ databases">
        <title>The Natural Products Discovery Center: Release of the First 8490 Sequenced Strains for Exploring Actinobacteria Biosynthetic Diversity.</title>
        <authorList>
            <person name="Kalkreuter E."/>
            <person name="Kautsar S.A."/>
            <person name="Yang D."/>
            <person name="Bader C.D."/>
            <person name="Teijaro C.N."/>
            <person name="Fluegel L."/>
            <person name="Davis C.M."/>
            <person name="Simpson J.R."/>
            <person name="Lauterbach L."/>
            <person name="Steele A.D."/>
            <person name="Gui C."/>
            <person name="Meng S."/>
            <person name="Li G."/>
            <person name="Viehrig K."/>
            <person name="Ye F."/>
            <person name="Su P."/>
            <person name="Kiefer A.F."/>
            <person name="Nichols A."/>
            <person name="Cepeda A.J."/>
            <person name="Yan W."/>
            <person name="Fan B."/>
            <person name="Jiang Y."/>
            <person name="Adhikari A."/>
            <person name="Zheng C.-J."/>
            <person name="Schuster L."/>
            <person name="Cowan T.M."/>
            <person name="Smanski M.J."/>
            <person name="Chevrette M.G."/>
            <person name="De Carvalho L.P.S."/>
            <person name="Shen B."/>
        </authorList>
    </citation>
    <scope>NUCLEOTIDE SEQUENCE [LARGE SCALE GENOMIC DNA]</scope>
    <source>
        <strain evidence="2 3">NPDC000087</strain>
    </source>
</reference>
<gene>
    <name evidence="2" type="ORF">ACFY35_06830</name>
</gene>
<keyword evidence="3" id="KW-1185">Reference proteome</keyword>
<dbReference type="RefSeq" id="WP_020509478.1">
    <property type="nucleotide sequence ID" value="NZ_JBIAZU010000001.1"/>
</dbReference>
<feature type="domain" description="NAD-dependent epimerase/dehydratase" evidence="1">
    <location>
        <begin position="3"/>
        <end position="167"/>
    </location>
</feature>
<dbReference type="PANTHER" id="PTHR43245">
    <property type="entry name" value="BIFUNCTIONAL POLYMYXIN RESISTANCE PROTEIN ARNA"/>
    <property type="match status" value="1"/>
</dbReference>
<sequence length="317" mass="34319">MKVLLTGGAGNVGSHALPALVARGHTVRWFERPTTAKRRAARDLPPGVEVVWGDVTDAATVLRATDGVDAVVHLAAVIPPEADVEPERARAVNVDGTANVVAACQAQPAPPRLLFTSTFDVHGYTLDKPPPRRVDDPLVATNPYTEHKIECEGLIRESGLTWCIFRFADVPILGVRDPHPIMFEIGLDNRIEALHADDAGLAIANAVETPEVWGRTLFVGGGSSCQLTYREYLTRLLAAMGVPPLPDGAFSDAVYATDWIDTTESEALLHYQRHDFTDIAEAIAASLGWKRRLVPLVGPLARRAILRLSPYHGRPSG</sequence>
<dbReference type="Proteomes" id="UP001602245">
    <property type="component" value="Unassembled WGS sequence"/>
</dbReference>
<dbReference type="EMBL" id="JBIAZU010000001">
    <property type="protein sequence ID" value="MFF5289132.1"/>
    <property type="molecule type" value="Genomic_DNA"/>
</dbReference>
<protein>
    <submittedName>
        <fullName evidence="2">NAD-dependent epimerase/dehydratase family protein</fullName>
    </submittedName>
</protein>
<dbReference type="SUPFAM" id="SSF51735">
    <property type="entry name" value="NAD(P)-binding Rossmann-fold domains"/>
    <property type="match status" value="1"/>
</dbReference>